<feature type="region of interest" description="Disordered" evidence="1">
    <location>
        <begin position="204"/>
        <end position="240"/>
    </location>
</feature>
<accession>X6LWZ3</accession>
<dbReference type="EMBL" id="ASPP01027139">
    <property type="protein sequence ID" value="ETO06438.1"/>
    <property type="molecule type" value="Genomic_DNA"/>
</dbReference>
<comment type="caution">
    <text evidence="3">The sequence shown here is derived from an EMBL/GenBank/DDBJ whole genome shotgun (WGS) entry which is preliminary data.</text>
</comment>
<feature type="compositionally biased region" description="Low complexity" evidence="1">
    <location>
        <begin position="29"/>
        <end position="40"/>
    </location>
</feature>
<reference evidence="3 4" key="1">
    <citation type="journal article" date="2013" name="Curr. Biol.">
        <title>The Genome of the Foraminiferan Reticulomyxa filosa.</title>
        <authorList>
            <person name="Glockner G."/>
            <person name="Hulsmann N."/>
            <person name="Schleicher M."/>
            <person name="Noegel A.A."/>
            <person name="Eichinger L."/>
            <person name="Gallinger C."/>
            <person name="Pawlowski J."/>
            <person name="Sierra R."/>
            <person name="Euteneuer U."/>
            <person name="Pillet L."/>
            <person name="Moustafa A."/>
            <person name="Platzer M."/>
            <person name="Groth M."/>
            <person name="Szafranski K."/>
            <person name="Schliwa M."/>
        </authorList>
    </citation>
    <scope>NUCLEOTIDE SEQUENCE [LARGE SCALE GENOMIC DNA]</scope>
</reference>
<evidence type="ECO:0000313" key="3">
    <source>
        <dbReference type="EMBL" id="ETO06438.1"/>
    </source>
</evidence>
<keyword evidence="2" id="KW-0812">Transmembrane</keyword>
<evidence type="ECO:0000313" key="4">
    <source>
        <dbReference type="Proteomes" id="UP000023152"/>
    </source>
</evidence>
<feature type="transmembrane region" description="Helical" evidence="2">
    <location>
        <begin position="428"/>
        <end position="449"/>
    </location>
</feature>
<dbReference type="InterPro" id="IPR027417">
    <property type="entry name" value="P-loop_NTPase"/>
</dbReference>
<evidence type="ECO:0000256" key="1">
    <source>
        <dbReference type="SAM" id="MobiDB-lite"/>
    </source>
</evidence>
<keyword evidence="2" id="KW-0472">Membrane</keyword>
<feature type="non-terminal residue" evidence="3">
    <location>
        <position position="1"/>
    </location>
</feature>
<sequence length="480" mass="54189">GKKKKKKKKVVNDNRNGQHGSLSTDASVANANGKNDNSSSGKKKITLEGLKQQWQSEPLKYGRDNGLYLLNNCVRILSDNFEPHFSDLLHCHVRSTGLMFENHIICPRLPLLQLQKMLTTTTTTTTTTTAAAAAVATTTAMMTTQKSPPVILKRRLTEKAIWKSRRNKIHSKVERRTTGASTKNRSSISWNINVKKLFIHTPLSLPVPTSSSTPTPLPLTSLPPLPSPPAPSPSPSCDTDCHQLAELTNVLARSQSEPVQAKSKQARPLLQFMDKIVEREHKATRHKSKHDSQLQCHEHSSSTRILGYEEEAEEERSAVAIGEDEQEEEEADNNNNNNNNNDDENEEEEEEEEAIVESTEPMTQIIRPNFIQHDGHSHCCDMVFKIADVGGHRNERKKWDYVLSQHNDVIVFVASAASFGQVYNTIHIYMQLCLTINYLHIFCFHIIIIKKKKKLLFEDSRTNGLRESLTVWEQVLLHTV</sequence>
<keyword evidence="2" id="KW-1133">Transmembrane helix</keyword>
<organism evidence="3 4">
    <name type="scientific">Reticulomyxa filosa</name>
    <dbReference type="NCBI Taxonomy" id="46433"/>
    <lineage>
        <taxon>Eukaryota</taxon>
        <taxon>Sar</taxon>
        <taxon>Rhizaria</taxon>
        <taxon>Retaria</taxon>
        <taxon>Foraminifera</taxon>
        <taxon>Monothalamids</taxon>
        <taxon>Reticulomyxidae</taxon>
        <taxon>Reticulomyxa</taxon>
    </lineage>
</organism>
<keyword evidence="4" id="KW-1185">Reference proteome</keyword>
<dbReference type="AlphaFoldDB" id="X6LWZ3"/>
<dbReference type="Proteomes" id="UP000023152">
    <property type="component" value="Unassembled WGS sequence"/>
</dbReference>
<dbReference type="Gene3D" id="3.40.50.300">
    <property type="entry name" value="P-loop containing nucleotide triphosphate hydrolases"/>
    <property type="match status" value="1"/>
</dbReference>
<proteinExistence type="predicted"/>
<feature type="region of interest" description="Disordered" evidence="1">
    <location>
        <begin position="1"/>
        <end position="44"/>
    </location>
</feature>
<dbReference type="SUPFAM" id="SSF52540">
    <property type="entry name" value="P-loop containing nucleoside triphosphate hydrolases"/>
    <property type="match status" value="1"/>
</dbReference>
<feature type="compositionally biased region" description="Polar residues" evidence="1">
    <location>
        <begin position="13"/>
        <end position="27"/>
    </location>
</feature>
<gene>
    <name evidence="3" type="ORF">RFI_30954</name>
</gene>
<feature type="compositionally biased region" description="Basic and acidic residues" evidence="1">
    <location>
        <begin position="290"/>
        <end position="301"/>
    </location>
</feature>
<name>X6LWZ3_RETFI</name>
<protein>
    <submittedName>
        <fullName evidence="3">Uncharacterized protein</fullName>
    </submittedName>
</protein>
<feature type="compositionally biased region" description="Pro residues" evidence="1">
    <location>
        <begin position="215"/>
        <end position="234"/>
    </location>
</feature>
<feature type="region of interest" description="Disordered" evidence="1">
    <location>
        <begin position="281"/>
        <end position="360"/>
    </location>
</feature>
<feature type="compositionally biased region" description="Acidic residues" evidence="1">
    <location>
        <begin position="322"/>
        <end position="332"/>
    </location>
</feature>
<feature type="compositionally biased region" description="Acidic residues" evidence="1">
    <location>
        <begin position="341"/>
        <end position="355"/>
    </location>
</feature>
<feature type="compositionally biased region" description="Low complexity" evidence="1">
    <location>
        <begin position="204"/>
        <end position="214"/>
    </location>
</feature>
<evidence type="ECO:0000256" key="2">
    <source>
        <dbReference type="SAM" id="Phobius"/>
    </source>
</evidence>
<feature type="non-terminal residue" evidence="3">
    <location>
        <position position="480"/>
    </location>
</feature>